<evidence type="ECO:0000256" key="1">
    <source>
        <dbReference type="SAM" id="Phobius"/>
    </source>
</evidence>
<reference evidence="2 3" key="1">
    <citation type="submission" date="2018-03" db="EMBL/GenBank/DDBJ databases">
        <title>Bacteriophage NCPPB3778 and a type I-E CRISPR drive the evolution of the US Biological Select Agent, Rathayibacter toxicus.</title>
        <authorList>
            <person name="Davis E.W.II."/>
            <person name="Tabima J.F."/>
            <person name="Weisberg A.J."/>
            <person name="Dantas Lopes L."/>
            <person name="Wiseman M.S."/>
            <person name="Wiseman M.S."/>
            <person name="Pupko T."/>
            <person name="Belcher M.S."/>
            <person name="Sechler A.J."/>
            <person name="Tancos M.A."/>
            <person name="Schroeder B.K."/>
            <person name="Murray T.D."/>
            <person name="Luster D.G."/>
            <person name="Schneider W.L."/>
            <person name="Rogers E."/>
            <person name="Andreote F.D."/>
            <person name="Grunwald N.J."/>
            <person name="Putnam M.L."/>
            <person name="Chang J.H."/>
        </authorList>
    </citation>
    <scope>NUCLEOTIDE SEQUENCE [LARGE SCALE GENOMIC DNA]</scope>
    <source>
        <strain evidence="2 3">NCCPB 2253</strain>
    </source>
</reference>
<name>A0AAD1EN66_9MICO</name>
<dbReference type="KEGG" id="ria:C7V51_14480"/>
<sequence>MKALVAIGASCLTIGFAGAAIIAAIRARRQNAIDSEWSLFARCWAGVAGAAGFVAWVQWERILE</sequence>
<evidence type="ECO:0000313" key="3">
    <source>
        <dbReference type="Proteomes" id="UP000283946"/>
    </source>
</evidence>
<keyword evidence="1" id="KW-0812">Transmembrane</keyword>
<dbReference type="EMBL" id="CP028130">
    <property type="protein sequence ID" value="AZZ56952.1"/>
    <property type="molecule type" value="Genomic_DNA"/>
</dbReference>
<evidence type="ECO:0000313" key="2">
    <source>
        <dbReference type="EMBL" id="AZZ56952.1"/>
    </source>
</evidence>
<gene>
    <name evidence="2" type="ORF">C7V51_14480</name>
</gene>
<dbReference type="AlphaFoldDB" id="A0AAD1EN66"/>
<protein>
    <submittedName>
        <fullName evidence="2">Uncharacterized protein</fullName>
    </submittedName>
</protein>
<keyword evidence="1" id="KW-0472">Membrane</keyword>
<dbReference type="Proteomes" id="UP000283946">
    <property type="component" value="Chromosome"/>
</dbReference>
<accession>A0AAD1EN66</accession>
<feature type="transmembrane region" description="Helical" evidence="1">
    <location>
        <begin position="39"/>
        <end position="59"/>
    </location>
</feature>
<dbReference type="RefSeq" id="WP_104266164.1">
    <property type="nucleotide sequence ID" value="NZ_CP028130.1"/>
</dbReference>
<feature type="transmembrane region" description="Helical" evidence="1">
    <location>
        <begin position="6"/>
        <end position="27"/>
    </location>
</feature>
<proteinExistence type="predicted"/>
<organism evidence="2 3">
    <name type="scientific">Rathayibacter iranicus</name>
    <dbReference type="NCBI Taxonomy" id="59737"/>
    <lineage>
        <taxon>Bacteria</taxon>
        <taxon>Bacillati</taxon>
        <taxon>Actinomycetota</taxon>
        <taxon>Actinomycetes</taxon>
        <taxon>Micrococcales</taxon>
        <taxon>Microbacteriaceae</taxon>
        <taxon>Rathayibacter</taxon>
    </lineage>
</organism>
<keyword evidence="1" id="KW-1133">Transmembrane helix</keyword>